<accession>A0A4V1M4J9</accession>
<evidence type="ECO:0000256" key="7">
    <source>
        <dbReference type="SAM" id="Phobius"/>
    </source>
</evidence>
<comment type="caution">
    <text evidence="9">The sequence shown here is derived from an EMBL/GenBank/DDBJ whole genome shotgun (WGS) entry which is preliminary data.</text>
</comment>
<feature type="transmembrane region" description="Helical" evidence="7">
    <location>
        <begin position="492"/>
        <end position="513"/>
    </location>
</feature>
<evidence type="ECO:0000256" key="2">
    <source>
        <dbReference type="ARBA" id="ARBA00022692"/>
    </source>
</evidence>
<dbReference type="InParanoid" id="A0A4V1M4J9"/>
<dbReference type="EMBL" id="SDIL01000016">
    <property type="protein sequence ID" value="RXK40627.1"/>
    <property type="molecule type" value="Genomic_DNA"/>
</dbReference>
<dbReference type="GO" id="GO:0071765">
    <property type="term" value="P:nuclear inner membrane organization"/>
    <property type="evidence" value="ECO:0007669"/>
    <property type="project" value="InterPro"/>
</dbReference>
<feature type="transmembrane region" description="Helical" evidence="7">
    <location>
        <begin position="289"/>
        <end position="310"/>
    </location>
</feature>
<keyword evidence="4 7" id="KW-0472">Membrane</keyword>
<dbReference type="InterPro" id="IPR018617">
    <property type="entry name" value="Ima1_N"/>
</dbReference>
<reference evidence="9 10" key="1">
    <citation type="submission" date="2016-06" db="EMBL/GenBank/DDBJ databases">
        <title>Evolution of pathogenesis and genome organization in the Tremellales.</title>
        <authorList>
            <person name="Cuomo C."/>
            <person name="Litvintseva A."/>
            <person name="Heitman J."/>
            <person name="Chen Y."/>
            <person name="Sun S."/>
            <person name="Springer D."/>
            <person name="Dromer F."/>
            <person name="Young S."/>
            <person name="Zeng Q."/>
            <person name="Chapman S."/>
            <person name="Gujja S."/>
            <person name="Saif S."/>
            <person name="Birren B."/>
        </authorList>
    </citation>
    <scope>NUCLEOTIDE SEQUENCE [LARGE SCALE GENOMIC DNA]</scope>
    <source>
        <strain evidence="9 10">ATCC 28783</strain>
    </source>
</reference>
<dbReference type="GO" id="GO:0034992">
    <property type="term" value="C:microtubule organizing center attachment site"/>
    <property type="evidence" value="ECO:0007669"/>
    <property type="project" value="TreeGrafter"/>
</dbReference>
<feature type="domain" description="Ima1 N-terminal" evidence="8">
    <location>
        <begin position="34"/>
        <end position="156"/>
    </location>
</feature>
<feature type="transmembrane region" description="Helical" evidence="7">
    <location>
        <begin position="316"/>
        <end position="334"/>
    </location>
</feature>
<dbReference type="InterPro" id="IPR042321">
    <property type="entry name" value="Ima1"/>
</dbReference>
<evidence type="ECO:0000313" key="9">
    <source>
        <dbReference type="EMBL" id="RXK40627.1"/>
    </source>
</evidence>
<dbReference type="GO" id="GO:0034506">
    <property type="term" value="C:chromosome, centromeric core domain"/>
    <property type="evidence" value="ECO:0007669"/>
    <property type="project" value="TreeGrafter"/>
</dbReference>
<organism evidence="9 10">
    <name type="scientific">Tremella mesenterica</name>
    <name type="common">Jelly fungus</name>
    <dbReference type="NCBI Taxonomy" id="5217"/>
    <lineage>
        <taxon>Eukaryota</taxon>
        <taxon>Fungi</taxon>
        <taxon>Dikarya</taxon>
        <taxon>Basidiomycota</taxon>
        <taxon>Agaricomycotina</taxon>
        <taxon>Tremellomycetes</taxon>
        <taxon>Tremellales</taxon>
        <taxon>Tremellaceae</taxon>
        <taxon>Tremella</taxon>
    </lineage>
</organism>
<evidence type="ECO:0000256" key="6">
    <source>
        <dbReference type="SAM" id="MobiDB-lite"/>
    </source>
</evidence>
<dbReference type="PANTHER" id="PTHR28538:SF1">
    <property type="entry name" value="INTEGRAL INNER NUCLEAR MEMBRANE PROTEIN IMA1"/>
    <property type="match status" value="1"/>
</dbReference>
<feature type="compositionally biased region" description="Low complexity" evidence="6">
    <location>
        <begin position="370"/>
        <end position="384"/>
    </location>
</feature>
<evidence type="ECO:0000256" key="4">
    <source>
        <dbReference type="ARBA" id="ARBA00023136"/>
    </source>
</evidence>
<dbReference type="GO" id="GO:0044732">
    <property type="term" value="C:mitotic spindle pole body"/>
    <property type="evidence" value="ECO:0007669"/>
    <property type="project" value="TreeGrafter"/>
</dbReference>
<evidence type="ECO:0000256" key="5">
    <source>
        <dbReference type="ARBA" id="ARBA00023242"/>
    </source>
</evidence>
<dbReference type="OrthoDB" id="5966927at2759"/>
<dbReference type="AlphaFoldDB" id="A0A4V1M4J9"/>
<keyword evidence="2 7" id="KW-0812">Transmembrane</keyword>
<evidence type="ECO:0000259" key="8">
    <source>
        <dbReference type="Pfam" id="PF09779"/>
    </source>
</evidence>
<keyword evidence="10" id="KW-1185">Reference proteome</keyword>
<evidence type="ECO:0000313" key="10">
    <source>
        <dbReference type="Proteomes" id="UP000289152"/>
    </source>
</evidence>
<keyword evidence="3 7" id="KW-1133">Transmembrane helix</keyword>
<feature type="transmembrane region" description="Helical" evidence="7">
    <location>
        <begin position="250"/>
        <end position="268"/>
    </location>
</feature>
<sequence>MPFLRSSTRPVAVECFYCLSPSLLPPSLEGRKGKTKVASPGTRWNWRCDRCGCWNVKDENGEIVSSLPGMYDSSLNKSSFSLRAKPSNAHLPSSSNTSPFCHSCLANQTLIMNMLANYLPDDSDPSFPTLYADLPNYLTRLHTRYPPVCRDCQPGVEEVLKRSDSRAQVEAWGLALNRGVVSPGRAPHKTLRRWEVLAWRIRGTLFVLSSIVNLARGVLSESPFSSQGKATDQIVNVYPAILGGMLDKSWLTRGLIAFNMLSIWWIAWDPLWLKRTKTGNQTQVKGRNTWIFNMMIIYVLRLVSMIPLLTSNQWNGIVPLVIPAFEVILLLHAISSIRISQPITISLVRPTQSPSHSTTHPDTLSDSHLSHSPISSSHPSQSNSKLFHNPIFGQPSLDPKPKEQSEPMDWEPSPNLRRRQFINEEEDLDLDLSPKKGNWDRFASNKQRMFDGKQEETGLEMLLAGWGLDGEIKPSQGVSVRHPQSINHISRILRLVSIFLVLCRSVGIAIVLLNTRSEKLRVRGIEKMVETTHVPLCALELGVCASVIITDTLSLIKHGGKVGKRGRTWIALVDLVVHFGFLTMRYTSPSTLQWWKFPFEWSIYAAIDALGIFTYT</sequence>
<evidence type="ECO:0000256" key="3">
    <source>
        <dbReference type="ARBA" id="ARBA00022989"/>
    </source>
</evidence>
<feature type="transmembrane region" description="Helical" evidence="7">
    <location>
        <begin position="568"/>
        <end position="586"/>
    </location>
</feature>
<feature type="region of interest" description="Disordered" evidence="6">
    <location>
        <begin position="350"/>
        <end position="416"/>
    </location>
</feature>
<feature type="compositionally biased region" description="Polar residues" evidence="6">
    <location>
        <begin position="350"/>
        <end position="362"/>
    </location>
</feature>
<dbReference type="Pfam" id="PF09779">
    <property type="entry name" value="Ima1_N"/>
    <property type="match status" value="1"/>
</dbReference>
<dbReference type="GO" id="GO:0005637">
    <property type="term" value="C:nuclear inner membrane"/>
    <property type="evidence" value="ECO:0007669"/>
    <property type="project" value="UniProtKB-SubCell"/>
</dbReference>
<comment type="subcellular location">
    <subcellularLocation>
        <location evidence="1">Nucleus inner membrane</location>
        <topology evidence="1">Multi-pass membrane protein</topology>
    </subcellularLocation>
</comment>
<dbReference type="Proteomes" id="UP000289152">
    <property type="component" value="Unassembled WGS sequence"/>
</dbReference>
<feature type="transmembrane region" description="Helical" evidence="7">
    <location>
        <begin position="533"/>
        <end position="556"/>
    </location>
</feature>
<evidence type="ECO:0000256" key="1">
    <source>
        <dbReference type="ARBA" id="ARBA00004473"/>
    </source>
</evidence>
<name>A0A4V1M4J9_TREME</name>
<dbReference type="PANTHER" id="PTHR28538">
    <property type="entry name" value="INTEGRAL INNER NUCLEAR MEMBRANE PROTEIN IMA1"/>
    <property type="match status" value="1"/>
</dbReference>
<gene>
    <name evidence="9" type="ORF">M231_02082</name>
</gene>
<keyword evidence="5" id="KW-0539">Nucleus</keyword>
<protein>
    <recommendedName>
        <fullName evidence="8">Ima1 N-terminal domain-containing protein</fullName>
    </recommendedName>
</protein>
<proteinExistence type="predicted"/>